<feature type="compositionally biased region" description="Basic and acidic residues" evidence="1">
    <location>
        <begin position="73"/>
        <end position="93"/>
    </location>
</feature>
<evidence type="ECO:0000256" key="1">
    <source>
        <dbReference type="SAM" id="MobiDB-lite"/>
    </source>
</evidence>
<accession>A0ABR2LQY3</accession>
<dbReference type="Proteomes" id="UP001412067">
    <property type="component" value="Unassembled WGS sequence"/>
</dbReference>
<protein>
    <submittedName>
        <fullName evidence="2">Uncharacterized protein</fullName>
    </submittedName>
</protein>
<comment type="caution">
    <text evidence="2">The sequence shown here is derived from an EMBL/GenBank/DDBJ whole genome shotgun (WGS) entry which is preliminary data.</text>
</comment>
<evidence type="ECO:0000313" key="3">
    <source>
        <dbReference type="Proteomes" id="UP001412067"/>
    </source>
</evidence>
<sequence length="107" mass="11895">MAARTFCLEGRHGKMVRAVSEVAERNGKLWFGFVLMPFIVVYMKTSDHESSQQTDQRAGALEEELAARKLVEEEAARISRPQQAEDHSKEAGRSLRPGAGHELGKEG</sequence>
<name>A0ABR2LQY3_9ASPA</name>
<proteinExistence type="predicted"/>
<dbReference type="EMBL" id="JBBWWR010000016">
    <property type="protein sequence ID" value="KAK8947582.1"/>
    <property type="molecule type" value="Genomic_DNA"/>
</dbReference>
<gene>
    <name evidence="2" type="ORF">KSP40_PGU013989</name>
</gene>
<feature type="region of interest" description="Disordered" evidence="1">
    <location>
        <begin position="73"/>
        <end position="107"/>
    </location>
</feature>
<reference evidence="2 3" key="1">
    <citation type="journal article" date="2022" name="Nat. Plants">
        <title>Genomes of leafy and leafless Platanthera orchids illuminate the evolution of mycoheterotrophy.</title>
        <authorList>
            <person name="Li M.H."/>
            <person name="Liu K.W."/>
            <person name="Li Z."/>
            <person name="Lu H.C."/>
            <person name="Ye Q.L."/>
            <person name="Zhang D."/>
            <person name="Wang J.Y."/>
            <person name="Li Y.F."/>
            <person name="Zhong Z.M."/>
            <person name="Liu X."/>
            <person name="Yu X."/>
            <person name="Liu D.K."/>
            <person name="Tu X.D."/>
            <person name="Liu B."/>
            <person name="Hao Y."/>
            <person name="Liao X.Y."/>
            <person name="Jiang Y.T."/>
            <person name="Sun W.H."/>
            <person name="Chen J."/>
            <person name="Chen Y.Q."/>
            <person name="Ai Y."/>
            <person name="Zhai J.W."/>
            <person name="Wu S.S."/>
            <person name="Zhou Z."/>
            <person name="Hsiao Y.Y."/>
            <person name="Wu W.L."/>
            <person name="Chen Y.Y."/>
            <person name="Lin Y.F."/>
            <person name="Hsu J.L."/>
            <person name="Li C.Y."/>
            <person name="Wang Z.W."/>
            <person name="Zhao X."/>
            <person name="Zhong W.Y."/>
            <person name="Ma X.K."/>
            <person name="Ma L."/>
            <person name="Huang J."/>
            <person name="Chen G.Z."/>
            <person name="Huang M.Z."/>
            <person name="Huang L."/>
            <person name="Peng D.H."/>
            <person name="Luo Y.B."/>
            <person name="Zou S.Q."/>
            <person name="Chen S.P."/>
            <person name="Lan S."/>
            <person name="Tsai W.C."/>
            <person name="Van de Peer Y."/>
            <person name="Liu Z.J."/>
        </authorList>
    </citation>
    <scope>NUCLEOTIDE SEQUENCE [LARGE SCALE GENOMIC DNA]</scope>
    <source>
        <strain evidence="2">Lor288</strain>
    </source>
</reference>
<organism evidence="2 3">
    <name type="scientific">Platanthera guangdongensis</name>
    <dbReference type="NCBI Taxonomy" id="2320717"/>
    <lineage>
        <taxon>Eukaryota</taxon>
        <taxon>Viridiplantae</taxon>
        <taxon>Streptophyta</taxon>
        <taxon>Embryophyta</taxon>
        <taxon>Tracheophyta</taxon>
        <taxon>Spermatophyta</taxon>
        <taxon>Magnoliopsida</taxon>
        <taxon>Liliopsida</taxon>
        <taxon>Asparagales</taxon>
        <taxon>Orchidaceae</taxon>
        <taxon>Orchidoideae</taxon>
        <taxon>Orchideae</taxon>
        <taxon>Orchidinae</taxon>
        <taxon>Platanthera</taxon>
    </lineage>
</organism>
<keyword evidence="3" id="KW-1185">Reference proteome</keyword>
<evidence type="ECO:0000313" key="2">
    <source>
        <dbReference type="EMBL" id="KAK8947582.1"/>
    </source>
</evidence>